<dbReference type="Proteomes" id="UP000766904">
    <property type="component" value="Unassembled WGS sequence"/>
</dbReference>
<dbReference type="Pfam" id="PF13426">
    <property type="entry name" value="PAS_9"/>
    <property type="match status" value="1"/>
</dbReference>
<evidence type="ECO:0000256" key="4">
    <source>
        <dbReference type="ARBA" id="ARBA00022679"/>
    </source>
</evidence>
<dbReference type="RefSeq" id="WP_148859993.1">
    <property type="nucleotide sequence ID" value="NZ_PHNJ01000016.1"/>
</dbReference>
<comment type="caution">
    <text evidence="8">The sequence shown here is derived from an EMBL/GenBank/DDBJ whole genome shotgun (WGS) entry which is preliminary data.</text>
</comment>
<dbReference type="CDD" id="cd00130">
    <property type="entry name" value="PAS"/>
    <property type="match status" value="1"/>
</dbReference>
<dbReference type="InterPro" id="IPR003018">
    <property type="entry name" value="GAF"/>
</dbReference>
<dbReference type="PANTHER" id="PTHR43711">
    <property type="entry name" value="TWO-COMPONENT HISTIDINE KINASE"/>
    <property type="match status" value="1"/>
</dbReference>
<keyword evidence="4" id="KW-0808">Transferase</keyword>
<dbReference type="Gene3D" id="3.30.565.10">
    <property type="entry name" value="Histidine kinase-like ATPase, C-terminal domain"/>
    <property type="match status" value="1"/>
</dbReference>
<dbReference type="SMART" id="SM00388">
    <property type="entry name" value="HisKA"/>
    <property type="match status" value="1"/>
</dbReference>
<dbReference type="InterPro" id="IPR036890">
    <property type="entry name" value="HATPase_C_sf"/>
</dbReference>
<organism evidence="8 9">
    <name type="scientific">Natronococcus pandeyae</name>
    <dbReference type="NCBI Taxonomy" id="2055836"/>
    <lineage>
        <taxon>Archaea</taxon>
        <taxon>Methanobacteriati</taxon>
        <taxon>Methanobacteriota</taxon>
        <taxon>Stenosarchaea group</taxon>
        <taxon>Halobacteria</taxon>
        <taxon>Halobacteriales</taxon>
        <taxon>Natrialbaceae</taxon>
        <taxon>Natronococcus</taxon>
    </lineage>
</organism>
<gene>
    <name evidence="8" type="ORF">CV102_21175</name>
</gene>
<dbReference type="EMBL" id="PHNJ01000016">
    <property type="protein sequence ID" value="TYL36570.1"/>
    <property type="molecule type" value="Genomic_DNA"/>
</dbReference>
<name>A0A8J8Q3R8_9EURY</name>
<dbReference type="PANTHER" id="PTHR43711:SF1">
    <property type="entry name" value="HISTIDINE KINASE 1"/>
    <property type="match status" value="1"/>
</dbReference>
<protein>
    <recommendedName>
        <fullName evidence="2">histidine kinase</fullName>
        <ecNumber evidence="2">2.7.13.3</ecNumber>
    </recommendedName>
</protein>
<dbReference type="CDD" id="cd00075">
    <property type="entry name" value="HATPase"/>
    <property type="match status" value="1"/>
</dbReference>
<dbReference type="Gene3D" id="3.30.450.40">
    <property type="match status" value="1"/>
</dbReference>
<dbReference type="Pfam" id="PF00512">
    <property type="entry name" value="HisKA"/>
    <property type="match status" value="1"/>
</dbReference>
<evidence type="ECO:0000313" key="8">
    <source>
        <dbReference type="EMBL" id="TYL36570.1"/>
    </source>
</evidence>
<dbReference type="EC" id="2.7.13.3" evidence="2"/>
<dbReference type="InterPro" id="IPR036097">
    <property type="entry name" value="HisK_dim/P_sf"/>
</dbReference>
<dbReference type="InterPro" id="IPR005467">
    <property type="entry name" value="His_kinase_dom"/>
</dbReference>
<feature type="domain" description="Histidine kinase" evidence="7">
    <location>
        <begin position="298"/>
        <end position="499"/>
    </location>
</feature>
<evidence type="ECO:0000256" key="5">
    <source>
        <dbReference type="ARBA" id="ARBA00022777"/>
    </source>
</evidence>
<sequence>MPSNRFRNTVDQVGNLVSSLDTCDSIDDVYDHAVVAVEDLIEFDTAIICTAENGQLEPRAANVDQLVPADPLATGDGIAGKTLEEERTIVVDDLETEPAAVPASESFRSVLSIPFGHDGVIQLHSRERGAFSAVDRQLGELLASIVTNVRGRITYEEELGRQRDRFAALFENVPDAALQYRIEDGTQLVDAVNSSFIRTFGYGATEVVDEPIEKLFVPDDEDTMPELRYTTDAGRQTDVEVVRETASGPRPFLLRNVPVATGDGTTRGYLIYTDLTELKERERELERKNERLDRFASIVSHDLRNPLNVANGYLELAMDHRSSTELEKIERAHDRMDRLIDDVLALAREGETDGFERVSVDATAREAWQNVSTERATLEVDADRSIEADRGRLLQLFENLFRNSVEHGSTSSRSQTDDALEHAGSDIHLRVESLPNGFAVADDGPGIPPGEREAVFEPGYTSEGENTGLGLVIVSQISEAHGWTVNLTTGETGGARFEFIDRSSGEETLEGNDGVTEGRR</sequence>
<dbReference type="InterPro" id="IPR029016">
    <property type="entry name" value="GAF-like_dom_sf"/>
</dbReference>
<dbReference type="OrthoDB" id="8127at2157"/>
<evidence type="ECO:0000256" key="1">
    <source>
        <dbReference type="ARBA" id="ARBA00000085"/>
    </source>
</evidence>
<dbReference type="InterPro" id="IPR003661">
    <property type="entry name" value="HisK_dim/P_dom"/>
</dbReference>
<evidence type="ECO:0000256" key="3">
    <source>
        <dbReference type="ARBA" id="ARBA00022553"/>
    </source>
</evidence>
<evidence type="ECO:0000256" key="2">
    <source>
        <dbReference type="ARBA" id="ARBA00012438"/>
    </source>
</evidence>
<dbReference type="InterPro" id="IPR050736">
    <property type="entry name" value="Sensor_HK_Regulatory"/>
</dbReference>
<dbReference type="AlphaFoldDB" id="A0A8J8Q3R8"/>
<dbReference type="PRINTS" id="PR00344">
    <property type="entry name" value="BCTRLSENSOR"/>
</dbReference>
<dbReference type="SUPFAM" id="SSF55874">
    <property type="entry name" value="ATPase domain of HSP90 chaperone/DNA topoisomerase II/histidine kinase"/>
    <property type="match status" value="1"/>
</dbReference>
<evidence type="ECO:0000313" key="9">
    <source>
        <dbReference type="Proteomes" id="UP000766904"/>
    </source>
</evidence>
<dbReference type="GO" id="GO:0000155">
    <property type="term" value="F:phosphorelay sensor kinase activity"/>
    <property type="evidence" value="ECO:0007669"/>
    <property type="project" value="InterPro"/>
</dbReference>
<dbReference type="Pfam" id="PF13185">
    <property type="entry name" value="GAF_2"/>
    <property type="match status" value="1"/>
</dbReference>
<evidence type="ECO:0000256" key="6">
    <source>
        <dbReference type="ARBA" id="ARBA00023012"/>
    </source>
</evidence>
<accession>A0A8J8Q3R8</accession>
<evidence type="ECO:0000259" key="7">
    <source>
        <dbReference type="PROSITE" id="PS50109"/>
    </source>
</evidence>
<dbReference type="Pfam" id="PF02518">
    <property type="entry name" value="HATPase_c"/>
    <property type="match status" value="1"/>
</dbReference>
<dbReference type="SUPFAM" id="SSF55785">
    <property type="entry name" value="PYP-like sensor domain (PAS domain)"/>
    <property type="match status" value="1"/>
</dbReference>
<reference evidence="8" key="1">
    <citation type="submission" date="2017-11" db="EMBL/GenBank/DDBJ databases">
        <authorList>
            <person name="Kajale S.C."/>
            <person name="Sharma A."/>
        </authorList>
    </citation>
    <scope>NUCLEOTIDE SEQUENCE</scope>
    <source>
        <strain evidence="8">LS1_42</strain>
    </source>
</reference>
<dbReference type="InterPro" id="IPR000014">
    <property type="entry name" value="PAS"/>
</dbReference>
<proteinExistence type="predicted"/>
<dbReference type="InterPro" id="IPR003594">
    <property type="entry name" value="HATPase_dom"/>
</dbReference>
<dbReference type="InterPro" id="IPR035965">
    <property type="entry name" value="PAS-like_dom_sf"/>
</dbReference>
<dbReference type="CDD" id="cd00082">
    <property type="entry name" value="HisKA"/>
    <property type="match status" value="1"/>
</dbReference>
<keyword evidence="5 8" id="KW-0418">Kinase</keyword>
<keyword evidence="6" id="KW-0902">Two-component regulatory system</keyword>
<dbReference type="NCBIfam" id="TIGR00229">
    <property type="entry name" value="sensory_box"/>
    <property type="match status" value="1"/>
</dbReference>
<dbReference type="PROSITE" id="PS50109">
    <property type="entry name" value="HIS_KIN"/>
    <property type="match status" value="1"/>
</dbReference>
<dbReference type="InterPro" id="IPR004358">
    <property type="entry name" value="Sig_transdc_His_kin-like_C"/>
</dbReference>
<dbReference type="Gene3D" id="3.30.450.20">
    <property type="entry name" value="PAS domain"/>
    <property type="match status" value="1"/>
</dbReference>
<dbReference type="Gene3D" id="1.10.287.130">
    <property type="match status" value="1"/>
</dbReference>
<comment type="catalytic activity">
    <reaction evidence="1">
        <text>ATP + protein L-histidine = ADP + protein N-phospho-L-histidine.</text>
        <dbReference type="EC" id="2.7.13.3"/>
    </reaction>
</comment>
<dbReference type="SMART" id="SM00387">
    <property type="entry name" value="HATPase_c"/>
    <property type="match status" value="1"/>
</dbReference>
<keyword evidence="9" id="KW-1185">Reference proteome</keyword>
<keyword evidence="3" id="KW-0597">Phosphoprotein</keyword>
<dbReference type="SUPFAM" id="SSF55781">
    <property type="entry name" value="GAF domain-like"/>
    <property type="match status" value="1"/>
</dbReference>
<dbReference type="SUPFAM" id="SSF47384">
    <property type="entry name" value="Homodimeric domain of signal transducing histidine kinase"/>
    <property type="match status" value="1"/>
</dbReference>